<gene>
    <name evidence="2" type="ORF">ASPZODRAFT_25200</name>
</gene>
<feature type="compositionally biased region" description="Polar residues" evidence="1">
    <location>
        <begin position="14"/>
        <end position="26"/>
    </location>
</feature>
<dbReference type="Proteomes" id="UP000184188">
    <property type="component" value="Unassembled WGS sequence"/>
</dbReference>
<dbReference type="RefSeq" id="XP_022581632.1">
    <property type="nucleotide sequence ID" value="XM_022727990.1"/>
</dbReference>
<proteinExistence type="predicted"/>
<keyword evidence="3" id="KW-1185">Reference proteome</keyword>
<organism evidence="2 3">
    <name type="scientific">Penicilliopsis zonata CBS 506.65</name>
    <dbReference type="NCBI Taxonomy" id="1073090"/>
    <lineage>
        <taxon>Eukaryota</taxon>
        <taxon>Fungi</taxon>
        <taxon>Dikarya</taxon>
        <taxon>Ascomycota</taxon>
        <taxon>Pezizomycotina</taxon>
        <taxon>Eurotiomycetes</taxon>
        <taxon>Eurotiomycetidae</taxon>
        <taxon>Eurotiales</taxon>
        <taxon>Aspergillaceae</taxon>
        <taxon>Penicilliopsis</taxon>
    </lineage>
</organism>
<sequence>MSDSNLVDMEPGGESTQYESIRTVTVTPKKETGQLGMGSPHTKSEMSRFWEGDSTDTKPETDDEEWARQQNFGGFTGQFRGQKDRTADDDAAAARARRQQGYGPGSDVGA</sequence>
<reference evidence="3" key="1">
    <citation type="journal article" date="2017" name="Genome Biol.">
        <title>Comparative genomics reveals high biological diversity and specific adaptations in the industrially and medically important fungal genus Aspergillus.</title>
        <authorList>
            <person name="de Vries R.P."/>
            <person name="Riley R."/>
            <person name="Wiebenga A."/>
            <person name="Aguilar-Osorio G."/>
            <person name="Amillis S."/>
            <person name="Uchima C.A."/>
            <person name="Anderluh G."/>
            <person name="Asadollahi M."/>
            <person name="Askin M."/>
            <person name="Barry K."/>
            <person name="Battaglia E."/>
            <person name="Bayram O."/>
            <person name="Benocci T."/>
            <person name="Braus-Stromeyer S.A."/>
            <person name="Caldana C."/>
            <person name="Canovas D."/>
            <person name="Cerqueira G.C."/>
            <person name="Chen F."/>
            <person name="Chen W."/>
            <person name="Choi C."/>
            <person name="Clum A."/>
            <person name="Dos Santos R.A."/>
            <person name="Damasio A.R."/>
            <person name="Diallinas G."/>
            <person name="Emri T."/>
            <person name="Fekete E."/>
            <person name="Flipphi M."/>
            <person name="Freyberg S."/>
            <person name="Gallo A."/>
            <person name="Gournas C."/>
            <person name="Habgood R."/>
            <person name="Hainaut M."/>
            <person name="Harispe M.L."/>
            <person name="Henrissat B."/>
            <person name="Hilden K.S."/>
            <person name="Hope R."/>
            <person name="Hossain A."/>
            <person name="Karabika E."/>
            <person name="Karaffa L."/>
            <person name="Karanyi Z."/>
            <person name="Krasevec N."/>
            <person name="Kuo A."/>
            <person name="Kusch H."/>
            <person name="LaButti K."/>
            <person name="Lagendijk E.L."/>
            <person name="Lapidus A."/>
            <person name="Levasseur A."/>
            <person name="Lindquist E."/>
            <person name="Lipzen A."/>
            <person name="Logrieco A.F."/>
            <person name="MacCabe A."/>
            <person name="Maekelae M.R."/>
            <person name="Malavazi I."/>
            <person name="Melin P."/>
            <person name="Meyer V."/>
            <person name="Mielnichuk N."/>
            <person name="Miskei M."/>
            <person name="Molnar A.P."/>
            <person name="Mule G."/>
            <person name="Ngan C.Y."/>
            <person name="Orejas M."/>
            <person name="Orosz E."/>
            <person name="Ouedraogo J.P."/>
            <person name="Overkamp K.M."/>
            <person name="Park H.-S."/>
            <person name="Perrone G."/>
            <person name="Piumi F."/>
            <person name="Punt P.J."/>
            <person name="Ram A.F."/>
            <person name="Ramon A."/>
            <person name="Rauscher S."/>
            <person name="Record E."/>
            <person name="Riano-Pachon D.M."/>
            <person name="Robert V."/>
            <person name="Roehrig J."/>
            <person name="Ruller R."/>
            <person name="Salamov A."/>
            <person name="Salih N.S."/>
            <person name="Samson R.A."/>
            <person name="Sandor E."/>
            <person name="Sanguinetti M."/>
            <person name="Schuetze T."/>
            <person name="Sepcic K."/>
            <person name="Shelest E."/>
            <person name="Sherlock G."/>
            <person name="Sophianopoulou V."/>
            <person name="Squina F.M."/>
            <person name="Sun H."/>
            <person name="Susca A."/>
            <person name="Todd R.B."/>
            <person name="Tsang A."/>
            <person name="Unkles S.E."/>
            <person name="van de Wiele N."/>
            <person name="van Rossen-Uffink D."/>
            <person name="Oliveira J.V."/>
            <person name="Vesth T.C."/>
            <person name="Visser J."/>
            <person name="Yu J.-H."/>
            <person name="Zhou M."/>
            <person name="Andersen M.R."/>
            <person name="Archer D.B."/>
            <person name="Baker S.E."/>
            <person name="Benoit I."/>
            <person name="Brakhage A.A."/>
            <person name="Braus G.H."/>
            <person name="Fischer R."/>
            <person name="Frisvad J.C."/>
            <person name="Goldman G.H."/>
            <person name="Houbraken J."/>
            <person name="Oakley B."/>
            <person name="Pocsi I."/>
            <person name="Scazzocchio C."/>
            <person name="Seiboth B."/>
            <person name="vanKuyk P.A."/>
            <person name="Wortman J."/>
            <person name="Dyer P.S."/>
            <person name="Grigoriev I.V."/>
        </authorList>
    </citation>
    <scope>NUCLEOTIDE SEQUENCE [LARGE SCALE GENOMIC DNA]</scope>
    <source>
        <strain evidence="3">CBS 506.65</strain>
    </source>
</reference>
<dbReference type="OrthoDB" id="5386823at2759"/>
<dbReference type="EMBL" id="KV878341">
    <property type="protein sequence ID" value="OJJ47122.1"/>
    <property type="molecule type" value="Genomic_DNA"/>
</dbReference>
<evidence type="ECO:0000313" key="2">
    <source>
        <dbReference type="EMBL" id="OJJ47122.1"/>
    </source>
</evidence>
<protein>
    <submittedName>
        <fullName evidence="2">Uncharacterized protein</fullName>
    </submittedName>
</protein>
<evidence type="ECO:0000313" key="3">
    <source>
        <dbReference type="Proteomes" id="UP000184188"/>
    </source>
</evidence>
<dbReference type="VEuPathDB" id="FungiDB:ASPZODRAFT_25200"/>
<accession>A0A1L9SIR7</accession>
<evidence type="ECO:0000256" key="1">
    <source>
        <dbReference type="SAM" id="MobiDB-lite"/>
    </source>
</evidence>
<dbReference type="AlphaFoldDB" id="A0A1L9SIR7"/>
<name>A0A1L9SIR7_9EURO</name>
<feature type="compositionally biased region" description="Basic and acidic residues" evidence="1">
    <location>
        <begin position="42"/>
        <end position="60"/>
    </location>
</feature>
<feature type="region of interest" description="Disordered" evidence="1">
    <location>
        <begin position="1"/>
        <end position="110"/>
    </location>
</feature>
<dbReference type="GeneID" id="34614454"/>